<dbReference type="PANTHER" id="PTHR43289:SF34">
    <property type="entry name" value="SERINE_THREONINE-PROTEIN KINASE YBDM-RELATED"/>
    <property type="match status" value="1"/>
</dbReference>
<dbReference type="AlphaFoldDB" id="A0A4U8Z2P7"/>
<dbReference type="InterPro" id="IPR000719">
    <property type="entry name" value="Prot_kinase_dom"/>
</dbReference>
<evidence type="ECO:0000256" key="2">
    <source>
        <dbReference type="ARBA" id="ARBA00022741"/>
    </source>
</evidence>
<evidence type="ECO:0000256" key="1">
    <source>
        <dbReference type="ARBA" id="ARBA00022679"/>
    </source>
</evidence>
<name>A0A4U8Z2P7_METTU</name>
<feature type="region of interest" description="Disordered" evidence="5">
    <location>
        <begin position="380"/>
        <end position="417"/>
    </location>
</feature>
<dbReference type="InterPro" id="IPR011009">
    <property type="entry name" value="Kinase-like_dom_sf"/>
</dbReference>
<dbReference type="Gene3D" id="3.30.200.20">
    <property type="entry name" value="Phosphorylase Kinase, domain 1"/>
    <property type="match status" value="1"/>
</dbReference>
<organism evidence="7 8">
    <name type="scientific">Methylocella tundrae</name>
    <dbReference type="NCBI Taxonomy" id="227605"/>
    <lineage>
        <taxon>Bacteria</taxon>
        <taxon>Pseudomonadati</taxon>
        <taxon>Pseudomonadota</taxon>
        <taxon>Alphaproteobacteria</taxon>
        <taxon>Hyphomicrobiales</taxon>
        <taxon>Beijerinckiaceae</taxon>
        <taxon>Methylocella</taxon>
    </lineage>
</organism>
<dbReference type="EMBL" id="LR536450">
    <property type="protein sequence ID" value="VFU09572.1"/>
    <property type="molecule type" value="Genomic_DNA"/>
</dbReference>
<evidence type="ECO:0000256" key="4">
    <source>
        <dbReference type="ARBA" id="ARBA00022840"/>
    </source>
</evidence>
<dbReference type="Gene3D" id="1.10.510.10">
    <property type="entry name" value="Transferase(Phosphotransferase) domain 1"/>
    <property type="match status" value="1"/>
</dbReference>
<sequence>MGVLSASPHRGSTDVTSKDDIGQTKSFGGTPPAGSAGVNPPLGAEFLGVESLRAGMQLNGVYEIDALLARGGMGEVYKGHSIQTGDDVAIKVIRADLAENEVAIALFRNEASKLHRLHHEAIIRYFVFSVDPLLQRTYLAMEFVEGEPLSQMLRRGPLPAGAAQRLAQRVALGLNAAHKRDIIHRDVSSDNIIIQNGDVDEAKIIDFGIARSTAVGTTFIDVGFAGKLNYVSPEQLGLYGGEVGARSDIYSLGLVLAEALRGAPLDMGGTQVEVIEKRKSVPDLAGVDPRIAPILAKMLQPNPDDRPQSMQAVADDFARLTIEPPERARPSPARRAERRSDEAGRLLKIGAAAGGALALVTLAAGAYLWLGAPVKRPGPPPEVTLQPAPERPAVTPPPAAIPPAAAPPAVAPESAPVQAPAQNSTLVTRDSILDFVERSAAAPCFSVVSVAATDSSAKIEAIGASREAFDELNAAFNKAIGFEADIRAIIIPATECAALDFYNSARKNAKLAPVVQLDAPFLRGGQALAGSISAPKDRRIEALLIGDDGLAQNVTSALSTGHPRTFSINVARPKVAAAPQLLMMISSTQPLPSLKLAKPVKTAQALSATEAEAGEKQEDLGVSLNYFYVTE</sequence>
<evidence type="ECO:0000256" key="5">
    <source>
        <dbReference type="SAM" id="MobiDB-lite"/>
    </source>
</evidence>
<reference evidence="7 8" key="1">
    <citation type="submission" date="2019-03" db="EMBL/GenBank/DDBJ databases">
        <authorList>
            <person name="Kox A.R. M."/>
        </authorList>
    </citation>
    <scope>NUCLEOTIDE SEQUENCE [LARGE SCALE GENOMIC DNA]</scope>
    <source>
        <strain evidence="7">MTUNDRAET4 annotated genome</strain>
    </source>
</reference>
<evidence type="ECO:0000313" key="8">
    <source>
        <dbReference type="Proteomes" id="UP000294360"/>
    </source>
</evidence>
<protein>
    <submittedName>
        <fullName evidence="7">Serine/threonine protein kinase</fullName>
    </submittedName>
</protein>
<feature type="compositionally biased region" description="Pro residues" evidence="5">
    <location>
        <begin position="394"/>
        <end position="410"/>
    </location>
</feature>
<dbReference type="Proteomes" id="UP000294360">
    <property type="component" value="Chromosome"/>
</dbReference>
<dbReference type="SUPFAM" id="SSF56112">
    <property type="entry name" value="Protein kinase-like (PK-like)"/>
    <property type="match status" value="1"/>
</dbReference>
<feature type="domain" description="Protein kinase" evidence="6">
    <location>
        <begin position="62"/>
        <end position="318"/>
    </location>
</feature>
<dbReference type="GO" id="GO:0004674">
    <property type="term" value="F:protein serine/threonine kinase activity"/>
    <property type="evidence" value="ECO:0007669"/>
    <property type="project" value="UniProtKB-KW"/>
</dbReference>
<accession>A0A4U8Z2P7</accession>
<keyword evidence="1" id="KW-0808">Transferase</keyword>
<dbReference type="PANTHER" id="PTHR43289">
    <property type="entry name" value="MITOGEN-ACTIVATED PROTEIN KINASE KINASE KINASE 20-RELATED"/>
    <property type="match status" value="1"/>
</dbReference>
<dbReference type="InterPro" id="IPR008266">
    <property type="entry name" value="Tyr_kinase_AS"/>
</dbReference>
<dbReference type="PROSITE" id="PS50011">
    <property type="entry name" value="PROTEIN_KINASE_DOM"/>
    <property type="match status" value="1"/>
</dbReference>
<proteinExistence type="predicted"/>
<keyword evidence="7" id="KW-0723">Serine/threonine-protein kinase</keyword>
<evidence type="ECO:0000313" key="7">
    <source>
        <dbReference type="EMBL" id="VFU09572.1"/>
    </source>
</evidence>
<keyword evidence="4" id="KW-0067">ATP-binding</keyword>
<dbReference type="PROSITE" id="PS00109">
    <property type="entry name" value="PROTEIN_KINASE_TYR"/>
    <property type="match status" value="1"/>
</dbReference>
<dbReference type="Pfam" id="PF00069">
    <property type="entry name" value="Pkinase"/>
    <property type="match status" value="1"/>
</dbReference>
<gene>
    <name evidence="7" type="ORF">MTUNDRAET4_2685</name>
</gene>
<evidence type="ECO:0000259" key="6">
    <source>
        <dbReference type="PROSITE" id="PS50011"/>
    </source>
</evidence>
<dbReference type="KEGG" id="mtun:MTUNDRAET4_2685"/>
<dbReference type="OrthoDB" id="9801841at2"/>
<keyword evidence="3 7" id="KW-0418">Kinase</keyword>
<keyword evidence="2" id="KW-0547">Nucleotide-binding</keyword>
<dbReference type="CDD" id="cd14014">
    <property type="entry name" value="STKc_PknB_like"/>
    <property type="match status" value="1"/>
</dbReference>
<evidence type="ECO:0000256" key="3">
    <source>
        <dbReference type="ARBA" id="ARBA00022777"/>
    </source>
</evidence>
<feature type="region of interest" description="Disordered" evidence="5">
    <location>
        <begin position="1"/>
        <end position="37"/>
    </location>
</feature>
<dbReference type="GO" id="GO:0005524">
    <property type="term" value="F:ATP binding"/>
    <property type="evidence" value="ECO:0007669"/>
    <property type="project" value="UniProtKB-KW"/>
</dbReference>